<name>A0A1F5Z7K0_9BACT</name>
<accession>A0A1F5Z7K0</accession>
<reference evidence="2 3" key="1">
    <citation type="journal article" date="2016" name="Nat. Commun.">
        <title>Thousands of microbial genomes shed light on interconnected biogeochemical processes in an aquifer system.</title>
        <authorList>
            <person name="Anantharaman K."/>
            <person name="Brown C.T."/>
            <person name="Hug L.A."/>
            <person name="Sharon I."/>
            <person name="Castelle C.J."/>
            <person name="Probst A.J."/>
            <person name="Thomas B.C."/>
            <person name="Singh A."/>
            <person name="Wilkins M.J."/>
            <person name="Karaoz U."/>
            <person name="Brodie E.L."/>
            <person name="Williams K.H."/>
            <person name="Hubbard S.S."/>
            <person name="Banfield J.F."/>
        </authorList>
    </citation>
    <scope>NUCLEOTIDE SEQUENCE [LARGE SCALE GENOMIC DNA]</scope>
</reference>
<dbReference type="Proteomes" id="UP000177354">
    <property type="component" value="Unassembled WGS sequence"/>
</dbReference>
<keyword evidence="1" id="KW-1133">Transmembrane helix</keyword>
<dbReference type="AlphaFoldDB" id="A0A1F5Z7K0"/>
<keyword evidence="1" id="KW-0472">Membrane</keyword>
<dbReference type="EMBL" id="MFJF01000004">
    <property type="protein sequence ID" value="OGG08284.1"/>
    <property type="molecule type" value="Genomic_DNA"/>
</dbReference>
<comment type="caution">
    <text evidence="2">The sequence shown here is derived from an EMBL/GenBank/DDBJ whole genome shotgun (WGS) entry which is preliminary data.</text>
</comment>
<proteinExistence type="predicted"/>
<protein>
    <submittedName>
        <fullName evidence="2">Uncharacterized protein</fullName>
    </submittedName>
</protein>
<keyword evidence="1" id="KW-0812">Transmembrane</keyword>
<evidence type="ECO:0000313" key="2">
    <source>
        <dbReference type="EMBL" id="OGG08284.1"/>
    </source>
</evidence>
<sequence length="79" mass="8772">MNKQSSMEVIATALVLIVATVFIYMQSSKFLKEYAVGQCLQAGIEEYGYPEDNAKSTTPNMEAYRDCMNLMGFSADGQK</sequence>
<feature type="transmembrane region" description="Helical" evidence="1">
    <location>
        <begin position="6"/>
        <end position="25"/>
    </location>
</feature>
<evidence type="ECO:0000313" key="3">
    <source>
        <dbReference type="Proteomes" id="UP000177354"/>
    </source>
</evidence>
<gene>
    <name evidence="2" type="ORF">A2777_06195</name>
</gene>
<organism evidence="2 3">
    <name type="scientific">Candidatus Gottesmanbacteria bacterium RIFCSPHIGHO2_01_FULL_40_15</name>
    <dbReference type="NCBI Taxonomy" id="1798376"/>
    <lineage>
        <taxon>Bacteria</taxon>
        <taxon>Candidatus Gottesmaniibacteriota</taxon>
    </lineage>
</organism>
<evidence type="ECO:0000256" key="1">
    <source>
        <dbReference type="SAM" id="Phobius"/>
    </source>
</evidence>